<dbReference type="Gene3D" id="3.90.550.10">
    <property type="entry name" value="Spore Coat Polysaccharide Biosynthesis Protein SpsA, Chain A"/>
    <property type="match status" value="1"/>
</dbReference>
<evidence type="ECO:0000256" key="4">
    <source>
        <dbReference type="ARBA" id="ARBA00022679"/>
    </source>
</evidence>
<proteinExistence type="inferred from homology"/>
<keyword evidence="7" id="KW-1185">Reference proteome</keyword>
<evidence type="ECO:0000256" key="3">
    <source>
        <dbReference type="ARBA" id="ARBA00022676"/>
    </source>
</evidence>
<evidence type="ECO:0000259" key="5">
    <source>
        <dbReference type="Pfam" id="PF00535"/>
    </source>
</evidence>
<evidence type="ECO:0000313" key="7">
    <source>
        <dbReference type="Proteomes" id="UP001275440"/>
    </source>
</evidence>
<evidence type="ECO:0000256" key="2">
    <source>
        <dbReference type="ARBA" id="ARBA00006739"/>
    </source>
</evidence>
<dbReference type="Pfam" id="PF00535">
    <property type="entry name" value="Glycos_transf_2"/>
    <property type="match status" value="1"/>
</dbReference>
<accession>A0ABU3WR51</accession>
<feature type="domain" description="Glycosyltransferase 2-like" evidence="5">
    <location>
        <begin position="169"/>
        <end position="291"/>
    </location>
</feature>
<dbReference type="CDD" id="cd06533">
    <property type="entry name" value="Glyco_transf_WecG_TagA"/>
    <property type="match status" value="1"/>
</dbReference>
<evidence type="ECO:0000256" key="1">
    <source>
        <dbReference type="ARBA" id="ARBA00004776"/>
    </source>
</evidence>
<dbReference type="InterPro" id="IPR001173">
    <property type="entry name" value="Glyco_trans_2-like"/>
</dbReference>
<dbReference type="PANTHER" id="PTHR43179">
    <property type="entry name" value="RHAMNOSYLTRANSFERASE WBBL"/>
    <property type="match status" value="1"/>
</dbReference>
<dbReference type="InterPro" id="IPR004629">
    <property type="entry name" value="WecG_TagA_CpsF"/>
</dbReference>
<keyword evidence="4" id="KW-0808">Transferase</keyword>
<comment type="caution">
    <text evidence="6">The sequence shown here is derived from an EMBL/GenBank/DDBJ whole genome shotgun (WGS) entry which is preliminary data.</text>
</comment>
<comment type="similarity">
    <text evidence="2">Belongs to the glycosyltransferase 2 family.</text>
</comment>
<dbReference type="EMBL" id="WBMO01000001">
    <property type="protein sequence ID" value="MDV2476484.1"/>
    <property type="molecule type" value="Genomic_DNA"/>
</dbReference>
<protein>
    <submittedName>
        <fullName evidence="6">WecB/TagA/CpsF family glycosyltransferase</fullName>
    </submittedName>
</protein>
<dbReference type="CDD" id="cd04186">
    <property type="entry name" value="GT_2_like_c"/>
    <property type="match status" value="1"/>
</dbReference>
<dbReference type="Proteomes" id="UP001275440">
    <property type="component" value="Unassembled WGS sequence"/>
</dbReference>
<reference evidence="6 7" key="1">
    <citation type="submission" date="2019-10" db="EMBL/GenBank/DDBJ databases">
        <title>Draft Genome Assembly of Rhodococcus zopfii DSM44189.</title>
        <authorList>
            <person name="Sutton J.M."/>
            <person name="Akob D.M."/>
            <person name="Bushman T.J."/>
        </authorList>
    </citation>
    <scope>NUCLEOTIDE SEQUENCE [LARGE SCALE GENOMIC DNA]</scope>
    <source>
        <strain evidence="6 7">DSM 44189</strain>
    </source>
</reference>
<dbReference type="SUPFAM" id="SSF53448">
    <property type="entry name" value="Nucleotide-diphospho-sugar transferases"/>
    <property type="match status" value="1"/>
</dbReference>
<evidence type="ECO:0000313" key="6">
    <source>
        <dbReference type="EMBL" id="MDV2476484.1"/>
    </source>
</evidence>
<gene>
    <name evidence="6" type="ORF">F8M49_16195</name>
</gene>
<organism evidence="6 7">
    <name type="scientific">Rhodococcus zopfii</name>
    <dbReference type="NCBI Taxonomy" id="43772"/>
    <lineage>
        <taxon>Bacteria</taxon>
        <taxon>Bacillati</taxon>
        <taxon>Actinomycetota</taxon>
        <taxon>Actinomycetes</taxon>
        <taxon>Mycobacteriales</taxon>
        <taxon>Nocardiaceae</taxon>
        <taxon>Rhodococcus</taxon>
    </lineage>
</organism>
<dbReference type="NCBIfam" id="TIGR00696">
    <property type="entry name" value="wecG_tagA_cpsF"/>
    <property type="match status" value="1"/>
</dbReference>
<dbReference type="Pfam" id="PF03808">
    <property type="entry name" value="Glyco_tran_WecG"/>
    <property type="match status" value="1"/>
</dbReference>
<name>A0ABU3WR51_9NOCA</name>
<dbReference type="PANTHER" id="PTHR43179:SF12">
    <property type="entry name" value="GALACTOFURANOSYLTRANSFERASE GLFT2"/>
    <property type="match status" value="1"/>
</dbReference>
<dbReference type="InterPro" id="IPR029044">
    <property type="entry name" value="Nucleotide-diphossugar_trans"/>
</dbReference>
<comment type="pathway">
    <text evidence="1">Cell wall biogenesis; cell wall polysaccharide biosynthesis.</text>
</comment>
<sequence length="465" mass="51503">MEPPRPTSVSARRCARRLPALDIVGTWSPARSELQDPATSAAIAAEIRSTGVEILVTALGKPLQENWIAQFGAETGAQVLLAFGAVVDFLAGRVRRAPKWMADHGLEWAWRLMLEPRRLSRRYLVEDPPELVRLMRRARTMQRGSMMLIHDANPARGIFVAPGRKAAITVVVVTHNSAEDVSRLIDDLRRAASAQVIRVVVVDNRSSDGTSDRVRLHPDVTLVESAGNLGYAGGINTALPFADPCDAVLILNPDLSLAPDSVTRLTASLRRDDRVGAVVPLILDEDGAVYPSLRREPSLLGAMGDAFFGSRLRRRPGFLSEIVYSPSNYLDAHDADWATGAAVLVRASVAREVGPWNEEFFLYSEETDYFRRIRRGGYLIRFEPSAVVQHRQGGSGTSPALVRLLTVNRVRYVERHHSGAYSMLFRSVVALSEAVRSYDREHRRTFATVVNRGKWRELPHASFDG</sequence>
<keyword evidence="3" id="KW-0328">Glycosyltransferase</keyword>